<dbReference type="InterPro" id="IPR002125">
    <property type="entry name" value="CMP_dCMP_dom"/>
</dbReference>
<dbReference type="EMBL" id="BKCJ011755046">
    <property type="protein sequence ID" value="GFD50251.1"/>
    <property type="molecule type" value="Genomic_DNA"/>
</dbReference>
<dbReference type="PANTHER" id="PTHR11644">
    <property type="entry name" value="CYTIDINE DEAMINASE"/>
    <property type="match status" value="1"/>
</dbReference>
<organism evidence="6">
    <name type="scientific">Tanacetum cinerariifolium</name>
    <name type="common">Dalmatian daisy</name>
    <name type="synonym">Chrysanthemum cinerariifolium</name>
    <dbReference type="NCBI Taxonomy" id="118510"/>
    <lineage>
        <taxon>Eukaryota</taxon>
        <taxon>Viridiplantae</taxon>
        <taxon>Streptophyta</taxon>
        <taxon>Embryophyta</taxon>
        <taxon>Tracheophyta</taxon>
        <taxon>Spermatophyta</taxon>
        <taxon>Magnoliopsida</taxon>
        <taxon>eudicotyledons</taxon>
        <taxon>Gunneridae</taxon>
        <taxon>Pentapetalae</taxon>
        <taxon>asterids</taxon>
        <taxon>campanulids</taxon>
        <taxon>Asterales</taxon>
        <taxon>Asteraceae</taxon>
        <taxon>Asteroideae</taxon>
        <taxon>Anthemideae</taxon>
        <taxon>Anthemidinae</taxon>
        <taxon>Tanacetum</taxon>
    </lineage>
</organism>
<dbReference type="GO" id="GO:0072527">
    <property type="term" value="P:pyrimidine-containing compound metabolic process"/>
    <property type="evidence" value="ECO:0007669"/>
    <property type="project" value="UniProtKB-ARBA"/>
</dbReference>
<dbReference type="InterPro" id="IPR050202">
    <property type="entry name" value="Cyt/Deoxycyt_deaminase"/>
</dbReference>
<dbReference type="GO" id="GO:0004126">
    <property type="term" value="F:cytidine deaminase activity"/>
    <property type="evidence" value="ECO:0007669"/>
    <property type="project" value="TreeGrafter"/>
</dbReference>
<dbReference type="GO" id="GO:0008270">
    <property type="term" value="F:zinc ion binding"/>
    <property type="evidence" value="ECO:0007669"/>
    <property type="project" value="InterPro"/>
</dbReference>
<feature type="domain" description="CMP/dCMP-type deaminase" evidence="5">
    <location>
        <begin position="1"/>
        <end position="77"/>
    </location>
</feature>
<dbReference type="InterPro" id="IPR016192">
    <property type="entry name" value="APOBEC/CMP_deaminase_Zn-bd"/>
</dbReference>
<sequence length="119" mass="13422">LPLHHSIHAEQFLITNMSLHGGGPKVLYMAVSAAPCGHCRQFLQELRDVSTTMIMITNDDEGYRPIKDILPHPFGPFDLLTQDMPLVLDEHKNDIFFKDECENLGNLSNGYLESAKKND</sequence>
<accession>A0A699WZG3</accession>
<reference evidence="6" key="1">
    <citation type="journal article" date="2019" name="Sci. Rep.">
        <title>Draft genome of Tanacetum cinerariifolium, the natural source of mosquito coil.</title>
        <authorList>
            <person name="Yamashiro T."/>
            <person name="Shiraishi A."/>
            <person name="Satake H."/>
            <person name="Nakayama K."/>
        </authorList>
    </citation>
    <scope>NUCLEOTIDE SEQUENCE</scope>
</reference>
<dbReference type="CDD" id="cd01283">
    <property type="entry name" value="cytidine_deaminase"/>
    <property type="match status" value="1"/>
</dbReference>
<name>A0A699WZG3_TANCI</name>
<dbReference type="SUPFAM" id="SSF53927">
    <property type="entry name" value="Cytidine deaminase-like"/>
    <property type="match status" value="1"/>
</dbReference>
<keyword evidence="2" id="KW-0479">Metal-binding</keyword>
<dbReference type="Pfam" id="PF00383">
    <property type="entry name" value="dCMP_cyt_deam_1"/>
    <property type="match status" value="1"/>
</dbReference>
<dbReference type="AlphaFoldDB" id="A0A699WZG3"/>
<dbReference type="GO" id="GO:0005829">
    <property type="term" value="C:cytosol"/>
    <property type="evidence" value="ECO:0007669"/>
    <property type="project" value="TreeGrafter"/>
</dbReference>
<dbReference type="InterPro" id="IPR016193">
    <property type="entry name" value="Cytidine_deaminase-like"/>
</dbReference>
<evidence type="ECO:0000256" key="3">
    <source>
        <dbReference type="ARBA" id="ARBA00022801"/>
    </source>
</evidence>
<evidence type="ECO:0000259" key="5">
    <source>
        <dbReference type="PROSITE" id="PS51747"/>
    </source>
</evidence>
<protein>
    <submittedName>
        <fullName evidence="6">Cytidine deaminase 1-like</fullName>
    </submittedName>
</protein>
<keyword evidence="4" id="KW-0862">Zinc</keyword>
<evidence type="ECO:0000256" key="2">
    <source>
        <dbReference type="ARBA" id="ARBA00022723"/>
    </source>
</evidence>
<proteinExistence type="inferred from homology"/>
<feature type="non-terminal residue" evidence="6">
    <location>
        <position position="1"/>
    </location>
</feature>
<dbReference type="PROSITE" id="PS51747">
    <property type="entry name" value="CYT_DCMP_DEAMINASES_2"/>
    <property type="match status" value="1"/>
</dbReference>
<comment type="similarity">
    <text evidence="1">Belongs to the cytidine and deoxycytidylate deaminase family.</text>
</comment>
<dbReference type="GO" id="GO:0055086">
    <property type="term" value="P:nucleobase-containing small molecule metabolic process"/>
    <property type="evidence" value="ECO:0007669"/>
    <property type="project" value="UniProtKB-ARBA"/>
</dbReference>
<dbReference type="GO" id="GO:0042802">
    <property type="term" value="F:identical protein binding"/>
    <property type="evidence" value="ECO:0007669"/>
    <property type="project" value="UniProtKB-ARBA"/>
</dbReference>
<dbReference type="PROSITE" id="PS00903">
    <property type="entry name" value="CYT_DCMP_DEAMINASES_1"/>
    <property type="match status" value="1"/>
</dbReference>
<gene>
    <name evidence="6" type="ORF">Tci_922220</name>
</gene>
<evidence type="ECO:0000256" key="1">
    <source>
        <dbReference type="ARBA" id="ARBA00006576"/>
    </source>
</evidence>
<comment type="caution">
    <text evidence="6">The sequence shown here is derived from an EMBL/GenBank/DDBJ whole genome shotgun (WGS) entry which is preliminary data.</text>
</comment>
<dbReference type="PANTHER" id="PTHR11644:SF2">
    <property type="entry name" value="CYTIDINE DEAMINASE"/>
    <property type="match status" value="1"/>
</dbReference>
<keyword evidence="3" id="KW-0378">Hydrolase</keyword>
<evidence type="ECO:0000256" key="4">
    <source>
        <dbReference type="ARBA" id="ARBA00022833"/>
    </source>
</evidence>
<evidence type="ECO:0000313" key="6">
    <source>
        <dbReference type="EMBL" id="GFD50251.1"/>
    </source>
</evidence>
<feature type="non-terminal residue" evidence="6">
    <location>
        <position position="119"/>
    </location>
</feature>
<dbReference type="Gene3D" id="3.40.140.10">
    <property type="entry name" value="Cytidine Deaminase, domain 2"/>
    <property type="match status" value="1"/>
</dbReference>